<organism evidence="1 2">
    <name type="scientific">Hypoxylon rubiginosum</name>
    <dbReference type="NCBI Taxonomy" id="110542"/>
    <lineage>
        <taxon>Eukaryota</taxon>
        <taxon>Fungi</taxon>
        <taxon>Dikarya</taxon>
        <taxon>Ascomycota</taxon>
        <taxon>Pezizomycotina</taxon>
        <taxon>Sordariomycetes</taxon>
        <taxon>Xylariomycetidae</taxon>
        <taxon>Xylariales</taxon>
        <taxon>Hypoxylaceae</taxon>
        <taxon>Hypoxylon</taxon>
    </lineage>
</organism>
<dbReference type="Proteomes" id="UP001497700">
    <property type="component" value="Unassembled WGS sequence"/>
</dbReference>
<evidence type="ECO:0000313" key="1">
    <source>
        <dbReference type="EMBL" id="KAI4869834.1"/>
    </source>
</evidence>
<keyword evidence="2" id="KW-1185">Reference proteome</keyword>
<sequence length="642" mass="74048">MSTTRGKVDDMQCSLWSFGASRSRGKITTQLEDIQRAQMEQEKSREFITHLNCLYFSKRNDRILFRRNINAYQRSNYVALSYTWEPSPSETDLRKGGYSVQQMGSNLRKRSPVRDTVFTRARKYMKYFGVYLLWIDQHCIEQKGDAKEIGMNAMDRVYSRSNHSVALLTRPINYRVELQLLVQILYGRLVWESNDGLRLSQNTSLEEALGALELLKDITSDMWFTRGWTFQENYRAGMNMRLLMPHHPTLESSKPQFMGSIKGELCISSVKFHEEASKLCIAYRRHQPPPPNVCDHILSRAGRYTILLQYESDDGDNIAPQSMSPRIIADLATRDLTNLWDRLPIVANCCQYSVRLNSAQLRAKGYSLAMSMLALCLLNGEILSNHPDENVDVSAARALPIIKFLKIQFFDRLQSPFPDKALTYNKGCRLVNAKLTEEGIRTRGHVWKFGKLIRTRGFGGTSERRNSVGSVDGLEDWEIGRLRQLVRKLYTRGEYRLARRLNRFISQNCNSSRPQTFSQGWMVQMASVLADAIDHGKKLRTARLVGSRGYGNAIFVLDRRFKDQDFVFTSVRSKKEDSQRSDFNDVDKHVSLEVDLDNPEDIRRGKELPRLFTKRWIAGLCFFSKGSLQDVVFPWPESLQDL</sequence>
<reference evidence="1 2" key="1">
    <citation type="journal article" date="2022" name="New Phytol.">
        <title>Ecological generalism drives hyperdiversity of secondary metabolite gene clusters in xylarialean endophytes.</title>
        <authorList>
            <person name="Franco M.E.E."/>
            <person name="Wisecaver J.H."/>
            <person name="Arnold A.E."/>
            <person name="Ju Y.M."/>
            <person name="Slot J.C."/>
            <person name="Ahrendt S."/>
            <person name="Moore L.P."/>
            <person name="Eastman K.E."/>
            <person name="Scott K."/>
            <person name="Konkel Z."/>
            <person name="Mondo S.J."/>
            <person name="Kuo A."/>
            <person name="Hayes R.D."/>
            <person name="Haridas S."/>
            <person name="Andreopoulos B."/>
            <person name="Riley R."/>
            <person name="LaButti K."/>
            <person name="Pangilinan J."/>
            <person name="Lipzen A."/>
            <person name="Amirebrahimi M."/>
            <person name="Yan J."/>
            <person name="Adam C."/>
            <person name="Keymanesh K."/>
            <person name="Ng V."/>
            <person name="Louie K."/>
            <person name="Northen T."/>
            <person name="Drula E."/>
            <person name="Henrissat B."/>
            <person name="Hsieh H.M."/>
            <person name="Youens-Clark K."/>
            <person name="Lutzoni F."/>
            <person name="Miadlikowska J."/>
            <person name="Eastwood D.C."/>
            <person name="Hamelin R.C."/>
            <person name="Grigoriev I.V."/>
            <person name="U'Ren J.M."/>
        </authorList>
    </citation>
    <scope>NUCLEOTIDE SEQUENCE [LARGE SCALE GENOMIC DNA]</scope>
    <source>
        <strain evidence="1 2">CBS 119005</strain>
    </source>
</reference>
<gene>
    <name evidence="1" type="ORF">F4820DRAFT_405217</name>
</gene>
<dbReference type="EMBL" id="MU393427">
    <property type="protein sequence ID" value="KAI4869834.1"/>
    <property type="molecule type" value="Genomic_DNA"/>
</dbReference>
<protein>
    <submittedName>
        <fullName evidence="1">Heterokaryon incompatibility protein-domain-containing protein</fullName>
    </submittedName>
</protein>
<evidence type="ECO:0000313" key="2">
    <source>
        <dbReference type="Proteomes" id="UP001497700"/>
    </source>
</evidence>
<accession>A0ACB9ZF81</accession>
<proteinExistence type="predicted"/>
<name>A0ACB9ZF81_9PEZI</name>
<comment type="caution">
    <text evidence="1">The sequence shown here is derived from an EMBL/GenBank/DDBJ whole genome shotgun (WGS) entry which is preliminary data.</text>
</comment>